<dbReference type="Pfam" id="PF14534">
    <property type="entry name" value="DUF4440"/>
    <property type="match status" value="1"/>
</dbReference>
<reference evidence="2 3" key="1">
    <citation type="journal article" date="2018" name="Int. J. Syst. Evol. Microbiol.">
        <title>Pseudooceanicola lipolyticus sp. nov., a marine alphaproteobacterium, reclassification of Oceanicola flagellatus as Pseudooceanicola flagellatus comb. nov. and emended description of the genus Pseudooceanicola.</title>
        <authorList>
            <person name="Huang M.-M."/>
            <person name="Guo L.-L."/>
            <person name="Wu Y.-H."/>
            <person name="Lai Q.-L."/>
            <person name="Shao Z.-Z."/>
            <person name="Wang C.-S."/>
            <person name="Wu M."/>
            <person name="Xu X.-W."/>
        </authorList>
    </citation>
    <scope>NUCLEOTIDE SEQUENCE [LARGE SCALE GENOMIC DNA]</scope>
    <source>
        <strain evidence="2 3">157</strain>
    </source>
</reference>
<dbReference type="AlphaFoldDB" id="A0A2M8IYH4"/>
<dbReference type="InterPro" id="IPR027843">
    <property type="entry name" value="DUF4440"/>
</dbReference>
<feature type="domain" description="DUF4440" evidence="1">
    <location>
        <begin position="15"/>
        <end position="116"/>
    </location>
</feature>
<accession>A0A2M8IYH4</accession>
<gene>
    <name evidence="2" type="ORF">CVM52_16355</name>
</gene>
<comment type="caution">
    <text evidence="2">The sequence shown here is derived from an EMBL/GenBank/DDBJ whole genome shotgun (WGS) entry which is preliminary data.</text>
</comment>
<dbReference type="Proteomes" id="UP000231553">
    <property type="component" value="Unassembled WGS sequence"/>
</dbReference>
<evidence type="ECO:0000313" key="2">
    <source>
        <dbReference type="EMBL" id="PJE35587.1"/>
    </source>
</evidence>
<evidence type="ECO:0000259" key="1">
    <source>
        <dbReference type="Pfam" id="PF14534"/>
    </source>
</evidence>
<proteinExistence type="predicted"/>
<dbReference type="SUPFAM" id="SSF54427">
    <property type="entry name" value="NTF2-like"/>
    <property type="match status" value="1"/>
</dbReference>
<protein>
    <submittedName>
        <fullName evidence="2">DUF4440 domain-containing protein</fullName>
    </submittedName>
</protein>
<sequence length="133" mass="14364">MAGEDKTAPDLEEMLAQERRVWQALVSGDAAADRAALAPEFLGVYPSGFSGRDGHCGQLANGPTMQSYEIREARLQVYSADLVMLAYLACYTPVGAGRSEAMYVSSLWQRGEDGWRNLFSQDTPALTQGGTPA</sequence>
<dbReference type="Gene3D" id="3.10.450.50">
    <property type="match status" value="1"/>
</dbReference>
<dbReference type="InterPro" id="IPR032710">
    <property type="entry name" value="NTF2-like_dom_sf"/>
</dbReference>
<dbReference type="OrthoDB" id="4479885at2"/>
<organism evidence="2 3">
    <name type="scientific">Pseudooceanicola lipolyticus</name>
    <dbReference type="NCBI Taxonomy" id="2029104"/>
    <lineage>
        <taxon>Bacteria</taxon>
        <taxon>Pseudomonadati</taxon>
        <taxon>Pseudomonadota</taxon>
        <taxon>Alphaproteobacteria</taxon>
        <taxon>Rhodobacterales</taxon>
        <taxon>Paracoccaceae</taxon>
        <taxon>Pseudooceanicola</taxon>
    </lineage>
</organism>
<keyword evidence="3" id="KW-1185">Reference proteome</keyword>
<dbReference type="RefSeq" id="WP_100163545.1">
    <property type="nucleotide sequence ID" value="NZ_PGTB01000082.1"/>
</dbReference>
<evidence type="ECO:0000313" key="3">
    <source>
        <dbReference type="Proteomes" id="UP000231553"/>
    </source>
</evidence>
<name>A0A2M8IYH4_9RHOB</name>
<dbReference type="EMBL" id="PGTB01000082">
    <property type="protein sequence ID" value="PJE35587.1"/>
    <property type="molecule type" value="Genomic_DNA"/>
</dbReference>